<dbReference type="PANTHER" id="PTHR46485">
    <property type="entry name" value="LIM DOMAIN KINASE 1"/>
    <property type="match status" value="1"/>
</dbReference>
<dbReference type="SUPFAM" id="SSF56112">
    <property type="entry name" value="Protein kinase-like (PK-like)"/>
    <property type="match status" value="1"/>
</dbReference>
<proteinExistence type="predicted"/>
<name>A0A7R9LEE1_9ACAR</name>
<evidence type="ECO:0000256" key="4">
    <source>
        <dbReference type="ARBA" id="ARBA00022777"/>
    </source>
</evidence>
<dbReference type="GO" id="GO:0004674">
    <property type="term" value="F:protein serine/threonine kinase activity"/>
    <property type="evidence" value="ECO:0007669"/>
    <property type="project" value="UniProtKB-KW"/>
</dbReference>
<keyword evidence="5" id="KW-0067">ATP-binding</keyword>
<evidence type="ECO:0000313" key="6">
    <source>
        <dbReference type="EMBL" id="CAD7639958.1"/>
    </source>
</evidence>
<dbReference type="GO" id="GO:0005737">
    <property type="term" value="C:cytoplasm"/>
    <property type="evidence" value="ECO:0007669"/>
    <property type="project" value="TreeGrafter"/>
</dbReference>
<evidence type="ECO:0000313" key="7">
    <source>
        <dbReference type="Proteomes" id="UP000759131"/>
    </source>
</evidence>
<reference evidence="6" key="1">
    <citation type="submission" date="2020-11" db="EMBL/GenBank/DDBJ databases">
        <authorList>
            <person name="Tran Van P."/>
        </authorList>
    </citation>
    <scope>NUCLEOTIDE SEQUENCE</scope>
</reference>
<dbReference type="InterPro" id="IPR050940">
    <property type="entry name" value="Actin_reg-Ser/Thr_kinase"/>
</dbReference>
<dbReference type="Proteomes" id="UP000759131">
    <property type="component" value="Unassembled WGS sequence"/>
</dbReference>
<sequence length="157" mass="18161">SCPPRYNHKCDIFSYGVICCELNWRIPADPDYLCRDDNFLISFDKLPEGQTDTLLARVARLSCQKNASIRPEFSELLEIFESEYVSGQHRRSPDEVDGQRHRYILRRELSLPVTGTQSPPGVDLLPLNGAAGDIFDQHLIRRRNSQIERKYFNGIHR</sequence>
<keyword evidence="1" id="KW-0723">Serine/threonine-protein kinase</keyword>
<gene>
    <name evidence="6" type="ORF">OSB1V03_LOCUS17985</name>
</gene>
<dbReference type="AlphaFoldDB" id="A0A7R9LEE1"/>
<dbReference type="InterPro" id="IPR011009">
    <property type="entry name" value="Kinase-like_dom_sf"/>
</dbReference>
<evidence type="ECO:0000256" key="5">
    <source>
        <dbReference type="ARBA" id="ARBA00022840"/>
    </source>
</evidence>
<dbReference type="PANTHER" id="PTHR46485:SF5">
    <property type="entry name" value="CENTER DIVIDER, ISOFORM A"/>
    <property type="match status" value="1"/>
</dbReference>
<keyword evidence="7" id="KW-1185">Reference proteome</keyword>
<keyword evidence="3" id="KW-0547">Nucleotide-binding</keyword>
<organism evidence="6">
    <name type="scientific">Medioppia subpectinata</name>
    <dbReference type="NCBI Taxonomy" id="1979941"/>
    <lineage>
        <taxon>Eukaryota</taxon>
        <taxon>Metazoa</taxon>
        <taxon>Ecdysozoa</taxon>
        <taxon>Arthropoda</taxon>
        <taxon>Chelicerata</taxon>
        <taxon>Arachnida</taxon>
        <taxon>Acari</taxon>
        <taxon>Acariformes</taxon>
        <taxon>Sarcoptiformes</taxon>
        <taxon>Oribatida</taxon>
        <taxon>Brachypylina</taxon>
        <taxon>Oppioidea</taxon>
        <taxon>Oppiidae</taxon>
        <taxon>Medioppia</taxon>
    </lineage>
</organism>
<dbReference type="GO" id="GO:0005524">
    <property type="term" value="F:ATP binding"/>
    <property type="evidence" value="ECO:0007669"/>
    <property type="project" value="UniProtKB-KW"/>
</dbReference>
<evidence type="ECO:0000256" key="2">
    <source>
        <dbReference type="ARBA" id="ARBA00022679"/>
    </source>
</evidence>
<dbReference type="EMBL" id="CAJPIZ010022775">
    <property type="protein sequence ID" value="CAG2118033.1"/>
    <property type="molecule type" value="Genomic_DNA"/>
</dbReference>
<dbReference type="EMBL" id="OC877350">
    <property type="protein sequence ID" value="CAD7639958.1"/>
    <property type="molecule type" value="Genomic_DNA"/>
</dbReference>
<dbReference type="GO" id="GO:0005634">
    <property type="term" value="C:nucleus"/>
    <property type="evidence" value="ECO:0007669"/>
    <property type="project" value="TreeGrafter"/>
</dbReference>
<dbReference type="OrthoDB" id="20134at2759"/>
<evidence type="ECO:0000256" key="3">
    <source>
        <dbReference type="ARBA" id="ARBA00022741"/>
    </source>
</evidence>
<dbReference type="Gene3D" id="1.10.510.10">
    <property type="entry name" value="Transferase(Phosphotransferase) domain 1"/>
    <property type="match status" value="1"/>
</dbReference>
<keyword evidence="4" id="KW-0418">Kinase</keyword>
<feature type="non-terminal residue" evidence="6">
    <location>
        <position position="1"/>
    </location>
</feature>
<evidence type="ECO:0000256" key="1">
    <source>
        <dbReference type="ARBA" id="ARBA00022527"/>
    </source>
</evidence>
<dbReference type="GO" id="GO:0030036">
    <property type="term" value="P:actin cytoskeleton organization"/>
    <property type="evidence" value="ECO:0007669"/>
    <property type="project" value="TreeGrafter"/>
</dbReference>
<keyword evidence="2" id="KW-0808">Transferase</keyword>
<protein>
    <submittedName>
        <fullName evidence="6">Uncharacterized protein</fullName>
    </submittedName>
</protein>
<accession>A0A7R9LEE1</accession>